<evidence type="ECO:0000313" key="7">
    <source>
        <dbReference type="EMBL" id="AHE97023.1"/>
    </source>
</evidence>
<dbReference type="Proteomes" id="UP000005289">
    <property type="component" value="Chromosome"/>
</dbReference>
<evidence type="ECO:0000256" key="4">
    <source>
        <dbReference type="ARBA" id="ARBA00022692"/>
    </source>
</evidence>
<keyword evidence="8" id="KW-1185">Reference proteome</keyword>
<gene>
    <name evidence="7" type="ORF">THITH_00600</name>
</gene>
<comment type="subcellular location">
    <subcellularLocation>
        <location evidence="1">Cell membrane</location>
        <topology evidence="1">Multi-pass membrane protein</topology>
    </subcellularLocation>
</comment>
<evidence type="ECO:0000256" key="3">
    <source>
        <dbReference type="ARBA" id="ARBA00022475"/>
    </source>
</evidence>
<name>W0DJ44_9GAMM</name>
<protein>
    <submittedName>
        <fullName evidence="7">Cation transporter</fullName>
    </submittedName>
</protein>
<dbReference type="GO" id="GO:0005886">
    <property type="term" value="C:plasma membrane"/>
    <property type="evidence" value="ECO:0007669"/>
    <property type="project" value="UniProtKB-SubCell"/>
</dbReference>
<keyword evidence="3" id="KW-1003">Cell membrane</keyword>
<dbReference type="STRING" id="713585.THITH_00600"/>
<keyword evidence="4" id="KW-0812">Transmembrane</keyword>
<dbReference type="HOGENOM" id="CLU_2314787_0_0_6"/>
<evidence type="ECO:0000256" key="1">
    <source>
        <dbReference type="ARBA" id="ARBA00004651"/>
    </source>
</evidence>
<reference evidence="7 8" key="1">
    <citation type="submission" date="2013-12" db="EMBL/GenBank/DDBJ databases">
        <authorList>
            <consortium name="DOE Joint Genome Institute"/>
            <person name="Muyzer G."/>
            <person name="Huntemann M."/>
            <person name="Han J."/>
            <person name="Chen A."/>
            <person name="Kyrpides N."/>
            <person name="Mavromatis K."/>
            <person name="Markowitz V."/>
            <person name="Palaniappan K."/>
            <person name="Ivanova N."/>
            <person name="Schaumberg A."/>
            <person name="Pati A."/>
            <person name="Liolios K."/>
            <person name="Nordberg H.P."/>
            <person name="Cantor M.N."/>
            <person name="Hua S.X."/>
            <person name="Woyke T."/>
        </authorList>
    </citation>
    <scope>NUCLEOTIDE SEQUENCE [LARGE SCALE GENOMIC DNA]</scope>
    <source>
        <strain evidence="7 8">ARh 1</strain>
    </source>
</reference>
<organism evidence="7 8">
    <name type="scientific">Thioalkalivibrio paradoxus ARh 1</name>
    <dbReference type="NCBI Taxonomy" id="713585"/>
    <lineage>
        <taxon>Bacteria</taxon>
        <taxon>Pseudomonadati</taxon>
        <taxon>Pseudomonadota</taxon>
        <taxon>Gammaproteobacteria</taxon>
        <taxon>Chromatiales</taxon>
        <taxon>Ectothiorhodospiraceae</taxon>
        <taxon>Thioalkalivibrio</taxon>
    </lineage>
</organism>
<evidence type="ECO:0000313" key="8">
    <source>
        <dbReference type="Proteomes" id="UP000005289"/>
    </source>
</evidence>
<dbReference type="GO" id="GO:0008324">
    <property type="term" value="F:monoatomic cation transmembrane transporter activity"/>
    <property type="evidence" value="ECO:0007669"/>
    <property type="project" value="InterPro"/>
</dbReference>
<dbReference type="AlphaFoldDB" id="W0DJ44"/>
<evidence type="ECO:0000256" key="6">
    <source>
        <dbReference type="ARBA" id="ARBA00023136"/>
    </source>
</evidence>
<comment type="similarity">
    <text evidence="2">Belongs to the CPA3 antiporters (TC 2.A.63) subunit E family.</text>
</comment>
<evidence type="ECO:0000256" key="2">
    <source>
        <dbReference type="ARBA" id="ARBA00006228"/>
    </source>
</evidence>
<dbReference type="PANTHER" id="PTHR34584">
    <property type="entry name" value="NA(+)/H(+) ANTIPORTER SUBUNIT E1"/>
    <property type="match status" value="1"/>
</dbReference>
<keyword evidence="5" id="KW-1133">Transmembrane helix</keyword>
<dbReference type="InterPro" id="IPR002758">
    <property type="entry name" value="Cation_antiport_E"/>
</dbReference>
<dbReference type="PANTHER" id="PTHR34584:SF1">
    <property type="entry name" value="NA(+)_H(+) ANTIPORTER SUBUNIT E1"/>
    <property type="match status" value="1"/>
</dbReference>
<keyword evidence="6" id="KW-0472">Membrane</keyword>
<dbReference type="KEGG" id="tti:THITH_00600"/>
<accession>W0DJ44</accession>
<evidence type="ECO:0000256" key="5">
    <source>
        <dbReference type="ARBA" id="ARBA00022989"/>
    </source>
</evidence>
<dbReference type="EMBL" id="CP007029">
    <property type="protein sequence ID" value="AHE97023.1"/>
    <property type="molecule type" value="Genomic_DNA"/>
</dbReference>
<proteinExistence type="inferred from homology"/>
<sequence length="115" mass="13035">MRVLRFPGFAAFFLWQSLLAGWDVARRTLDPKLPLQPEILHLPLALPAGAPTWWLMLTISLLPGTLSVRLHQQRVLEVHCLDSRLDVAGSVRETECQIARLYGLGLDTLERLDPR</sequence>
<dbReference type="Pfam" id="PF01899">
    <property type="entry name" value="MNHE"/>
    <property type="match status" value="1"/>
</dbReference>